<dbReference type="AlphaFoldDB" id="A0A367F6P1"/>
<reference evidence="3 4" key="1">
    <citation type="submission" date="2018-06" db="EMBL/GenBank/DDBJ databases">
        <title>Streptomyces reniochalinae sp. nov. and Streptomyces diacarnus sp. nov. from marine sponges.</title>
        <authorList>
            <person name="Li L."/>
        </authorList>
    </citation>
    <scope>NUCLEOTIDE SEQUENCE [LARGE SCALE GENOMIC DNA]</scope>
    <source>
        <strain evidence="3 4">LHW51701</strain>
    </source>
</reference>
<evidence type="ECO:0000313" key="4">
    <source>
        <dbReference type="Proteomes" id="UP000252914"/>
    </source>
</evidence>
<dbReference type="Proteomes" id="UP000252914">
    <property type="component" value="Unassembled WGS sequence"/>
</dbReference>
<comment type="caution">
    <text evidence="3">The sequence shown here is derived from an EMBL/GenBank/DDBJ whole genome shotgun (WGS) entry which is preliminary data.</text>
</comment>
<protein>
    <submittedName>
        <fullName evidence="3">Polysaccharide pyruvyl transferase family protein</fullName>
    </submittedName>
</protein>
<dbReference type="Pfam" id="PF04230">
    <property type="entry name" value="PS_pyruv_trans"/>
    <property type="match status" value="1"/>
</dbReference>
<dbReference type="GO" id="GO:0016740">
    <property type="term" value="F:transferase activity"/>
    <property type="evidence" value="ECO:0007669"/>
    <property type="project" value="UniProtKB-KW"/>
</dbReference>
<evidence type="ECO:0000313" key="3">
    <source>
        <dbReference type="EMBL" id="RCG26028.1"/>
    </source>
</evidence>
<feature type="domain" description="Polysaccharide pyruvyl transferase" evidence="2">
    <location>
        <begin position="192"/>
        <end position="229"/>
    </location>
</feature>
<dbReference type="EMBL" id="QOIN01000035">
    <property type="protein sequence ID" value="RCG26028.1"/>
    <property type="molecule type" value="Genomic_DNA"/>
</dbReference>
<name>A0A367F6P1_9ACTN</name>
<dbReference type="InterPro" id="IPR007345">
    <property type="entry name" value="Polysacch_pyruvyl_Trfase"/>
</dbReference>
<keyword evidence="4" id="KW-1185">Reference proteome</keyword>
<proteinExistence type="predicted"/>
<keyword evidence="3" id="KW-0808">Transferase</keyword>
<feature type="region of interest" description="Disordered" evidence="1">
    <location>
        <begin position="112"/>
        <end position="135"/>
    </location>
</feature>
<gene>
    <name evidence="3" type="ORF">DTL70_08110</name>
</gene>
<evidence type="ECO:0000256" key="1">
    <source>
        <dbReference type="SAM" id="MobiDB-lite"/>
    </source>
</evidence>
<evidence type="ECO:0000259" key="2">
    <source>
        <dbReference type="Pfam" id="PF04230"/>
    </source>
</evidence>
<organism evidence="3 4">
    <name type="scientific">Streptomyces diacarni</name>
    <dbReference type="NCBI Taxonomy" id="2800381"/>
    <lineage>
        <taxon>Bacteria</taxon>
        <taxon>Bacillati</taxon>
        <taxon>Actinomycetota</taxon>
        <taxon>Actinomycetes</taxon>
        <taxon>Kitasatosporales</taxon>
        <taxon>Streptomycetaceae</taxon>
        <taxon>Streptomyces</taxon>
    </lineage>
</organism>
<dbReference type="RefSeq" id="WP_114021184.1">
    <property type="nucleotide sequence ID" value="NZ_QOIN01000035.1"/>
</dbReference>
<sequence length="297" mass="32069">MSFRRALLTGWFSFEDGEATAGDVLALRRVEGVAREAGLAYDVAWSPAFRPGELSLATVRPERYDLLVFACGPLHGPQVAALHEEFAHCRRIAVGVSVIDPGSRAVRGFGEVIARDGPPPTDPRPDLSAGTRPPREPPCVVATVLTSGQHEYAGQRRHEETVRRLTAWLGAHDCARLPLETRLDTRDWRLCATPEQVDALLARTDLVVTNRLHGLVLALRVGVPVIAVDPVAGGAKVSAQARALDWPAVIPAERLDGETLQHWWDWARAEGRARAAAHAAAPPPDTLAGLLHRALGG</sequence>
<accession>A0A367F6P1</accession>